<name>A0AAV4PNA1_9ARAC</name>
<evidence type="ECO:0000313" key="2">
    <source>
        <dbReference type="Proteomes" id="UP001054837"/>
    </source>
</evidence>
<proteinExistence type="predicted"/>
<dbReference type="AlphaFoldDB" id="A0AAV4PNA1"/>
<accession>A0AAV4PNA1</accession>
<evidence type="ECO:0000313" key="1">
    <source>
        <dbReference type="EMBL" id="GIX97611.1"/>
    </source>
</evidence>
<reference evidence="1 2" key="1">
    <citation type="submission" date="2021-06" db="EMBL/GenBank/DDBJ databases">
        <title>Caerostris darwini draft genome.</title>
        <authorList>
            <person name="Kono N."/>
            <person name="Arakawa K."/>
        </authorList>
    </citation>
    <scope>NUCLEOTIDE SEQUENCE [LARGE SCALE GENOMIC DNA]</scope>
</reference>
<organism evidence="1 2">
    <name type="scientific">Caerostris darwini</name>
    <dbReference type="NCBI Taxonomy" id="1538125"/>
    <lineage>
        <taxon>Eukaryota</taxon>
        <taxon>Metazoa</taxon>
        <taxon>Ecdysozoa</taxon>
        <taxon>Arthropoda</taxon>
        <taxon>Chelicerata</taxon>
        <taxon>Arachnida</taxon>
        <taxon>Araneae</taxon>
        <taxon>Araneomorphae</taxon>
        <taxon>Entelegynae</taxon>
        <taxon>Araneoidea</taxon>
        <taxon>Araneidae</taxon>
        <taxon>Caerostris</taxon>
    </lineage>
</organism>
<comment type="caution">
    <text evidence="1">The sequence shown here is derived from an EMBL/GenBank/DDBJ whole genome shotgun (WGS) entry which is preliminary data.</text>
</comment>
<dbReference type="EMBL" id="BPLQ01003051">
    <property type="protein sequence ID" value="GIX97611.1"/>
    <property type="molecule type" value="Genomic_DNA"/>
</dbReference>
<protein>
    <submittedName>
        <fullName evidence="1">Uncharacterized protein</fullName>
    </submittedName>
</protein>
<sequence>MDTGYSTAKKFAGIDCLNTPSRVSLLKDSIFCISSVGEDFIGPLPGLISSKLVAKLGTFRIPIRISGSQMEFIFRFADGDADPVIIPNRIITKLIYVDAGLFDMMELILKGVLFLIRNIRIDFNKMLLGKVKN</sequence>
<gene>
    <name evidence="1" type="ORF">CDAR_219281</name>
</gene>
<keyword evidence="2" id="KW-1185">Reference proteome</keyword>
<dbReference type="Proteomes" id="UP001054837">
    <property type="component" value="Unassembled WGS sequence"/>
</dbReference>